<evidence type="ECO:0000256" key="5">
    <source>
        <dbReference type="SAM" id="Phobius"/>
    </source>
</evidence>
<protein>
    <recommendedName>
        <fullName evidence="7">Membrane transporter protein YfcA</fullName>
    </recommendedName>
</protein>
<name>A0A645GGY2_9ZZZZ</name>
<dbReference type="EMBL" id="VSSQ01075648">
    <property type="protein sequence ID" value="MPN26197.1"/>
    <property type="molecule type" value="Genomic_DNA"/>
</dbReference>
<comment type="subcellular location">
    <subcellularLocation>
        <location evidence="1">Membrane</location>
        <topology evidence="1">Multi-pass membrane protein</topology>
    </subcellularLocation>
</comment>
<evidence type="ECO:0000256" key="3">
    <source>
        <dbReference type="ARBA" id="ARBA00022989"/>
    </source>
</evidence>
<keyword evidence="4 5" id="KW-0472">Membrane</keyword>
<comment type="caution">
    <text evidence="6">The sequence shown here is derived from an EMBL/GenBank/DDBJ whole genome shotgun (WGS) entry which is preliminary data.</text>
</comment>
<dbReference type="InterPro" id="IPR051598">
    <property type="entry name" value="TSUP/Inactive_protease-like"/>
</dbReference>
<reference evidence="6" key="1">
    <citation type="submission" date="2019-08" db="EMBL/GenBank/DDBJ databases">
        <authorList>
            <person name="Kucharzyk K."/>
            <person name="Murdoch R.W."/>
            <person name="Higgins S."/>
            <person name="Loffler F."/>
        </authorList>
    </citation>
    <scope>NUCLEOTIDE SEQUENCE</scope>
</reference>
<dbReference type="PANTHER" id="PTHR43701:SF2">
    <property type="entry name" value="MEMBRANE TRANSPORTER PROTEIN YJNA-RELATED"/>
    <property type="match status" value="1"/>
</dbReference>
<evidence type="ECO:0000256" key="2">
    <source>
        <dbReference type="ARBA" id="ARBA00022692"/>
    </source>
</evidence>
<dbReference type="GO" id="GO:0016020">
    <property type="term" value="C:membrane"/>
    <property type="evidence" value="ECO:0007669"/>
    <property type="project" value="UniProtKB-SubCell"/>
</dbReference>
<evidence type="ECO:0008006" key="7">
    <source>
        <dbReference type="Google" id="ProtNLM"/>
    </source>
</evidence>
<evidence type="ECO:0000256" key="1">
    <source>
        <dbReference type="ARBA" id="ARBA00004141"/>
    </source>
</evidence>
<evidence type="ECO:0000313" key="6">
    <source>
        <dbReference type="EMBL" id="MPN26197.1"/>
    </source>
</evidence>
<accession>A0A645GGY2</accession>
<feature type="transmembrane region" description="Helical" evidence="5">
    <location>
        <begin position="87"/>
        <end position="105"/>
    </location>
</feature>
<dbReference type="AlphaFoldDB" id="A0A645GGY2"/>
<evidence type="ECO:0000256" key="4">
    <source>
        <dbReference type="ARBA" id="ARBA00023136"/>
    </source>
</evidence>
<organism evidence="6">
    <name type="scientific">bioreactor metagenome</name>
    <dbReference type="NCBI Taxonomy" id="1076179"/>
    <lineage>
        <taxon>unclassified sequences</taxon>
        <taxon>metagenomes</taxon>
        <taxon>ecological metagenomes</taxon>
    </lineage>
</organism>
<dbReference type="PANTHER" id="PTHR43701">
    <property type="entry name" value="MEMBRANE TRANSPORTER PROTEIN MJ0441-RELATED"/>
    <property type="match status" value="1"/>
</dbReference>
<keyword evidence="3 5" id="KW-1133">Transmembrane helix</keyword>
<sequence length="106" mass="10968">MAGAVNGLIGGGGGLILVPLLKRMSGLPAKRAHATAVAAMACLSAVSLAIYLWSGSVDMHYALPLSAGGAVGGACGALWLRQVPVKMLRIGFALFMIWSAWRLWFG</sequence>
<proteinExistence type="predicted"/>
<feature type="transmembrane region" description="Helical" evidence="5">
    <location>
        <begin position="59"/>
        <end position="80"/>
    </location>
</feature>
<gene>
    <name evidence="6" type="ORF">SDC9_173621</name>
</gene>
<feature type="transmembrane region" description="Helical" evidence="5">
    <location>
        <begin position="32"/>
        <end position="53"/>
    </location>
</feature>
<dbReference type="InterPro" id="IPR002781">
    <property type="entry name" value="TM_pro_TauE-like"/>
</dbReference>
<dbReference type="Pfam" id="PF01925">
    <property type="entry name" value="TauE"/>
    <property type="match status" value="1"/>
</dbReference>
<keyword evidence="2 5" id="KW-0812">Transmembrane</keyword>